<evidence type="ECO:0000313" key="6">
    <source>
        <dbReference type="EMBL" id="MBA0750892.1"/>
    </source>
</evidence>
<evidence type="ECO:0000256" key="3">
    <source>
        <dbReference type="ARBA" id="ARBA00022771"/>
    </source>
</evidence>
<dbReference type="InterPro" id="IPR052035">
    <property type="entry name" value="ZnF_BED_domain_contain"/>
</dbReference>
<evidence type="ECO:0008006" key="8">
    <source>
        <dbReference type="Google" id="ProtNLM"/>
    </source>
</evidence>
<keyword evidence="7" id="KW-1185">Reference proteome</keyword>
<evidence type="ECO:0000313" key="7">
    <source>
        <dbReference type="Proteomes" id="UP000593579"/>
    </source>
</evidence>
<keyword evidence="5" id="KW-0539">Nucleus</keyword>
<proteinExistence type="predicted"/>
<evidence type="ECO:0000256" key="1">
    <source>
        <dbReference type="ARBA" id="ARBA00004123"/>
    </source>
</evidence>
<name>A0A7J9CQW4_GOSGO</name>
<dbReference type="GO" id="GO:0005634">
    <property type="term" value="C:nucleus"/>
    <property type="evidence" value="ECO:0007669"/>
    <property type="project" value="UniProtKB-SubCell"/>
</dbReference>
<comment type="caution">
    <text evidence="6">The sequence shown here is derived from an EMBL/GenBank/DDBJ whole genome shotgun (WGS) entry which is preliminary data.</text>
</comment>
<keyword evidence="2" id="KW-0479">Metal-binding</keyword>
<gene>
    <name evidence="6" type="ORF">Gogos_002271</name>
</gene>
<reference evidence="6 7" key="1">
    <citation type="journal article" date="2019" name="Genome Biol. Evol.">
        <title>Insights into the evolution of the New World diploid cottons (Gossypium, subgenus Houzingenia) based on genome sequencing.</title>
        <authorList>
            <person name="Grover C.E."/>
            <person name="Arick M.A. 2nd"/>
            <person name="Thrash A."/>
            <person name="Conover J.L."/>
            <person name="Sanders W.S."/>
            <person name="Peterson D.G."/>
            <person name="Frelichowski J.E."/>
            <person name="Scheffler J.A."/>
            <person name="Scheffler B.E."/>
            <person name="Wendel J.F."/>
        </authorList>
    </citation>
    <scope>NUCLEOTIDE SEQUENCE [LARGE SCALE GENOMIC DNA]</scope>
    <source>
        <strain evidence="6">5</strain>
        <tissue evidence="6">Leaf</tissue>
    </source>
</reference>
<keyword evidence="4" id="KW-0862">Zinc</keyword>
<dbReference type="AlphaFoldDB" id="A0A7J9CQW4"/>
<evidence type="ECO:0000256" key="4">
    <source>
        <dbReference type="ARBA" id="ARBA00022833"/>
    </source>
</evidence>
<dbReference type="Proteomes" id="UP000593579">
    <property type="component" value="Unassembled WGS sequence"/>
</dbReference>
<dbReference type="PANTHER" id="PTHR46481">
    <property type="entry name" value="ZINC FINGER BED DOMAIN-CONTAINING PROTEIN 4"/>
    <property type="match status" value="1"/>
</dbReference>
<comment type="subcellular location">
    <subcellularLocation>
        <location evidence="1">Nucleus</location>
    </subcellularLocation>
</comment>
<evidence type="ECO:0000256" key="2">
    <source>
        <dbReference type="ARBA" id="ARBA00022723"/>
    </source>
</evidence>
<sequence>MTNFKCENKDELKAQCNHCKSIFFIKSYSETSHLRRYLNSCLKKINKGITQYTIAIQPSLGGGSSIKTYKFDADECRRVVSTFLVYGKHSFRTVEELTFRYIMSVASLNFKNIIRQTVIKDVLMYYAKKRDHVKEELAKAPSLICLTSDNWNYEHTNDE</sequence>
<dbReference type="PANTHER" id="PTHR46481:SF10">
    <property type="entry name" value="ZINC FINGER BED DOMAIN-CONTAINING PROTEIN 39"/>
    <property type="match status" value="1"/>
</dbReference>
<dbReference type="GO" id="GO:0008270">
    <property type="term" value="F:zinc ion binding"/>
    <property type="evidence" value="ECO:0007669"/>
    <property type="project" value="UniProtKB-KW"/>
</dbReference>
<accession>A0A7J9CQW4</accession>
<dbReference type="OrthoDB" id="994560at2759"/>
<keyword evidence="3" id="KW-0863">Zinc-finger</keyword>
<organism evidence="6 7">
    <name type="scientific">Gossypium gossypioides</name>
    <name type="common">Mexican cotton</name>
    <name type="synonym">Selera gossypioides</name>
    <dbReference type="NCBI Taxonomy" id="34282"/>
    <lineage>
        <taxon>Eukaryota</taxon>
        <taxon>Viridiplantae</taxon>
        <taxon>Streptophyta</taxon>
        <taxon>Embryophyta</taxon>
        <taxon>Tracheophyta</taxon>
        <taxon>Spermatophyta</taxon>
        <taxon>Magnoliopsida</taxon>
        <taxon>eudicotyledons</taxon>
        <taxon>Gunneridae</taxon>
        <taxon>Pentapetalae</taxon>
        <taxon>rosids</taxon>
        <taxon>malvids</taxon>
        <taxon>Malvales</taxon>
        <taxon>Malvaceae</taxon>
        <taxon>Malvoideae</taxon>
        <taxon>Gossypium</taxon>
    </lineage>
</organism>
<dbReference type="EMBL" id="JABEZY010000012">
    <property type="protein sequence ID" value="MBA0750892.1"/>
    <property type="molecule type" value="Genomic_DNA"/>
</dbReference>
<protein>
    <recommendedName>
        <fullName evidence="8">hAT-like transposase RNase-H fold domain-containing protein</fullName>
    </recommendedName>
</protein>
<evidence type="ECO:0000256" key="5">
    <source>
        <dbReference type="ARBA" id="ARBA00023242"/>
    </source>
</evidence>